<sequence length="340" mass="36948">MSEVRIGEDMSTDTGIWVVAHSNKDKVPQVTFELIGKAKALGTKFDEKVTAVIIGHGMKKSLLQPYAYGADEVIYVDEENLKDYDANSYANVLEVLIGKYKPASVLFGADSVGRDLAPRIGVRLETGISADCIDLDMDIIEGAKLLMQKKPYLNGEVIVDILCKERRPQIATVKPGMLELVKPDESKTGIPVKEEVKVTDADILTRIIKSIPRVECENDICKADVIVAGGRGFKTKGDFDRLQELADLIGGMVGATRPIVQEGWISEEYQIGQSGKIVKPKLYIAFGISGAVMHTGGVIKPGTFIAVNENPEAPIFNVAHYGVVGDCKDVLASLIETLKK</sequence>
<gene>
    <name evidence="4" type="ORF">J2Z34_001284</name>
</gene>
<name>A0ABS4G2M9_9CLOT</name>
<reference evidence="4 5" key="1">
    <citation type="submission" date="2021-03" db="EMBL/GenBank/DDBJ databases">
        <title>Genomic Encyclopedia of Type Strains, Phase IV (KMG-IV): sequencing the most valuable type-strain genomes for metagenomic binning, comparative biology and taxonomic classification.</title>
        <authorList>
            <person name="Goeker M."/>
        </authorList>
    </citation>
    <scope>NUCLEOTIDE SEQUENCE [LARGE SCALE GENOMIC DNA]</scope>
    <source>
        <strain evidence="4 5">DSM 6139</strain>
    </source>
</reference>
<proteinExistence type="inferred from homology"/>
<keyword evidence="5" id="KW-1185">Reference proteome</keyword>
<protein>
    <submittedName>
        <fullName evidence="4">Electron transfer flavoprotein alpha subunit</fullName>
    </submittedName>
</protein>
<dbReference type="Gene3D" id="3.40.50.1220">
    <property type="entry name" value="TPP-binding domain"/>
    <property type="match status" value="1"/>
</dbReference>
<dbReference type="InterPro" id="IPR029035">
    <property type="entry name" value="DHS-like_NAD/FAD-binding_dom"/>
</dbReference>
<dbReference type="PANTHER" id="PTHR43153:SF1">
    <property type="entry name" value="ELECTRON TRANSFER FLAVOPROTEIN SUBUNIT ALPHA, MITOCHONDRIAL"/>
    <property type="match status" value="1"/>
</dbReference>
<dbReference type="InterPro" id="IPR014729">
    <property type="entry name" value="Rossmann-like_a/b/a_fold"/>
</dbReference>
<evidence type="ECO:0000313" key="4">
    <source>
        <dbReference type="EMBL" id="MBP1918804.1"/>
    </source>
</evidence>
<evidence type="ECO:0000256" key="2">
    <source>
        <dbReference type="ARBA" id="ARBA00022630"/>
    </source>
</evidence>
<dbReference type="SUPFAM" id="SSF52467">
    <property type="entry name" value="DHS-like NAD/FAD-binding domain"/>
    <property type="match status" value="1"/>
</dbReference>
<dbReference type="PANTHER" id="PTHR43153">
    <property type="entry name" value="ELECTRON TRANSFER FLAVOPROTEIN ALPHA"/>
    <property type="match status" value="1"/>
</dbReference>
<dbReference type="InterPro" id="IPR001308">
    <property type="entry name" value="ETF_a/FixB"/>
</dbReference>
<accession>A0ABS4G2M9</accession>
<dbReference type="Proteomes" id="UP001519271">
    <property type="component" value="Unassembled WGS sequence"/>
</dbReference>
<dbReference type="Pfam" id="PF01012">
    <property type="entry name" value="ETF"/>
    <property type="match status" value="1"/>
</dbReference>
<comment type="caution">
    <text evidence="4">The sequence shown here is derived from an EMBL/GenBank/DDBJ whole genome shotgun (WGS) entry which is preliminary data.</text>
</comment>
<dbReference type="EMBL" id="JAGGKC010000008">
    <property type="protein sequence ID" value="MBP1918804.1"/>
    <property type="molecule type" value="Genomic_DNA"/>
</dbReference>
<comment type="similarity">
    <text evidence="1">Belongs to the ETF alpha-subunit/FixB family.</text>
</comment>
<dbReference type="RefSeq" id="WP_209459027.1">
    <property type="nucleotide sequence ID" value="NZ_JAGGKC010000008.1"/>
</dbReference>
<evidence type="ECO:0000313" key="5">
    <source>
        <dbReference type="Proteomes" id="UP001519271"/>
    </source>
</evidence>
<dbReference type="Gene3D" id="3.40.50.620">
    <property type="entry name" value="HUPs"/>
    <property type="match status" value="1"/>
</dbReference>
<feature type="domain" description="Electron transfer flavoprotein alpha/beta-subunit N-terminal" evidence="3">
    <location>
        <begin position="16"/>
        <end position="207"/>
    </location>
</feature>
<dbReference type="Pfam" id="PF00766">
    <property type="entry name" value="ETF_alpha"/>
    <property type="match status" value="1"/>
</dbReference>
<dbReference type="SUPFAM" id="SSF52402">
    <property type="entry name" value="Adenine nucleotide alpha hydrolases-like"/>
    <property type="match status" value="1"/>
</dbReference>
<dbReference type="PIRSF" id="PIRSF000089">
    <property type="entry name" value="Electra_flavoP_a"/>
    <property type="match status" value="1"/>
</dbReference>
<keyword evidence="2" id="KW-0285">Flavoprotein</keyword>
<organism evidence="4 5">
    <name type="scientific">Youngiibacter multivorans</name>
    <dbReference type="NCBI Taxonomy" id="937251"/>
    <lineage>
        <taxon>Bacteria</taxon>
        <taxon>Bacillati</taxon>
        <taxon>Bacillota</taxon>
        <taxon>Clostridia</taxon>
        <taxon>Eubacteriales</taxon>
        <taxon>Clostridiaceae</taxon>
        <taxon>Youngiibacter</taxon>
    </lineage>
</organism>
<evidence type="ECO:0000259" key="3">
    <source>
        <dbReference type="SMART" id="SM00893"/>
    </source>
</evidence>
<dbReference type="InterPro" id="IPR014731">
    <property type="entry name" value="ETF_asu_C"/>
</dbReference>
<dbReference type="InterPro" id="IPR014730">
    <property type="entry name" value="ETF_a/b_N"/>
</dbReference>
<evidence type="ECO:0000256" key="1">
    <source>
        <dbReference type="ARBA" id="ARBA00005817"/>
    </source>
</evidence>
<dbReference type="CDD" id="cd01715">
    <property type="entry name" value="ETF_alpha"/>
    <property type="match status" value="1"/>
</dbReference>
<dbReference type="SMART" id="SM00893">
    <property type="entry name" value="ETF"/>
    <property type="match status" value="1"/>
</dbReference>
<dbReference type="InterPro" id="IPR033947">
    <property type="entry name" value="ETF_alpha_N"/>
</dbReference>